<reference evidence="3 5" key="2">
    <citation type="submission" date="2018-06" db="EMBL/GenBank/DDBJ databases">
        <authorList>
            <consortium name="Pathogen Informatics"/>
            <person name="Doyle S."/>
        </authorList>
    </citation>
    <scope>NUCLEOTIDE SEQUENCE [LARGE SCALE GENOMIC DNA]</scope>
    <source>
        <strain evidence="3 5">NCTC13560</strain>
    </source>
</reference>
<dbReference type="Pfam" id="PF00132">
    <property type="entry name" value="Hexapep"/>
    <property type="match status" value="1"/>
</dbReference>
<accession>A0A381F594</accession>
<evidence type="ECO:0000313" key="5">
    <source>
        <dbReference type="Proteomes" id="UP000255231"/>
    </source>
</evidence>
<evidence type="ECO:0000313" key="3">
    <source>
        <dbReference type="EMBL" id="SUX41726.1"/>
    </source>
</evidence>
<dbReference type="OrthoDB" id="9814490at2"/>
<dbReference type="Gene3D" id="2.160.10.10">
    <property type="entry name" value="Hexapeptide repeat proteins"/>
    <property type="match status" value="1"/>
</dbReference>
<dbReference type="InterPro" id="IPR011004">
    <property type="entry name" value="Trimer_LpxA-like_sf"/>
</dbReference>
<evidence type="ECO:0000313" key="2">
    <source>
        <dbReference type="EMBL" id="SIR15291.1"/>
    </source>
</evidence>
<sequence length="182" mass="20343">MKYRNIEFSLSQLLFLIIYKVFLVWMPSSTCPIVGSVFRKLRFLCCRKIFLQCGKNVNIERGANFGSGFRLRIGDNSGIGINCTVPGNILIGKNVMMGPECYILSTNHSFDRVDVPMIEQGNTVQLDTIIEDDVWIGRQVIFTPGRIVKKGSIIAAGCVLSKNFSEYSIIGGNPSRIIKTRI</sequence>
<keyword evidence="1" id="KW-1133">Transmembrane helix</keyword>
<keyword evidence="1" id="KW-0812">Transmembrane</keyword>
<dbReference type="EC" id="2.3.1.18" evidence="3"/>
<reference evidence="2 4" key="1">
    <citation type="submission" date="2017-01" db="EMBL/GenBank/DDBJ databases">
        <authorList>
            <person name="Varghese N."/>
            <person name="Submissions S."/>
        </authorList>
    </citation>
    <scope>NUCLEOTIDE SEQUENCE [LARGE SCALE GENOMIC DNA]</scope>
    <source>
        <strain evidence="2 4">ATCC 27950</strain>
    </source>
</reference>
<dbReference type="PANTHER" id="PTHR23416:SF78">
    <property type="entry name" value="LIPOPOLYSACCHARIDE BIOSYNTHESIS O-ACETYL TRANSFERASE WBBJ-RELATED"/>
    <property type="match status" value="1"/>
</dbReference>
<evidence type="ECO:0000313" key="4">
    <source>
        <dbReference type="Proteomes" id="UP000185725"/>
    </source>
</evidence>
<keyword evidence="4" id="KW-1185">Reference proteome</keyword>
<organism evidence="3 5">
    <name type="scientific">Chryseobacterium indoltheticum</name>
    <dbReference type="NCBI Taxonomy" id="254"/>
    <lineage>
        <taxon>Bacteria</taxon>
        <taxon>Pseudomonadati</taxon>
        <taxon>Bacteroidota</taxon>
        <taxon>Flavobacteriia</taxon>
        <taxon>Flavobacteriales</taxon>
        <taxon>Weeksellaceae</taxon>
        <taxon>Chryseobacterium group</taxon>
        <taxon>Chryseobacterium</taxon>
    </lineage>
</organism>
<keyword evidence="3" id="KW-0012">Acyltransferase</keyword>
<dbReference type="GO" id="GO:0008870">
    <property type="term" value="F:galactoside O-acetyltransferase activity"/>
    <property type="evidence" value="ECO:0007669"/>
    <property type="project" value="UniProtKB-EC"/>
</dbReference>
<dbReference type="InterPro" id="IPR051159">
    <property type="entry name" value="Hexapeptide_acetyltransf"/>
</dbReference>
<dbReference type="KEGG" id="cil:EG358_16330"/>
<dbReference type="EMBL" id="UFVS01000001">
    <property type="protein sequence ID" value="SUX41726.1"/>
    <property type="molecule type" value="Genomic_DNA"/>
</dbReference>
<proteinExistence type="predicted"/>
<keyword evidence="3" id="KW-0808">Transferase</keyword>
<dbReference type="SUPFAM" id="SSF51161">
    <property type="entry name" value="Trimeric LpxA-like enzymes"/>
    <property type="match status" value="1"/>
</dbReference>
<dbReference type="EMBL" id="FTMF01000013">
    <property type="protein sequence ID" value="SIR15291.1"/>
    <property type="molecule type" value="Genomic_DNA"/>
</dbReference>
<dbReference type="PANTHER" id="PTHR23416">
    <property type="entry name" value="SIALIC ACID SYNTHASE-RELATED"/>
    <property type="match status" value="1"/>
</dbReference>
<gene>
    <name evidence="3" type="primary">lacA</name>
    <name evidence="3" type="ORF">NCTC13560_00526</name>
    <name evidence="2" type="ORF">SAMN05421682_11385</name>
</gene>
<dbReference type="InterPro" id="IPR001451">
    <property type="entry name" value="Hexapep"/>
</dbReference>
<dbReference type="RefSeq" id="WP_076562115.1">
    <property type="nucleotide sequence ID" value="NZ_CP033929.1"/>
</dbReference>
<dbReference type="AlphaFoldDB" id="A0A381F594"/>
<evidence type="ECO:0000256" key="1">
    <source>
        <dbReference type="SAM" id="Phobius"/>
    </source>
</evidence>
<feature type="transmembrane region" description="Helical" evidence="1">
    <location>
        <begin position="12"/>
        <end position="38"/>
    </location>
</feature>
<protein>
    <submittedName>
        <fullName evidence="3">Galactoside O-acetyltransferase</fullName>
        <ecNumber evidence="3">2.3.1.18</ecNumber>
    </submittedName>
    <submittedName>
        <fullName evidence="2">Maltose O-acetyltransferase</fullName>
    </submittedName>
</protein>
<dbReference type="Proteomes" id="UP000255231">
    <property type="component" value="Unassembled WGS sequence"/>
</dbReference>
<name>A0A381F594_9FLAO</name>
<keyword evidence="1" id="KW-0472">Membrane</keyword>
<dbReference type="GeneID" id="303675271"/>
<dbReference type="Proteomes" id="UP000185725">
    <property type="component" value="Unassembled WGS sequence"/>
</dbReference>
<dbReference type="CDD" id="cd04647">
    <property type="entry name" value="LbH_MAT_like"/>
    <property type="match status" value="1"/>
</dbReference>